<evidence type="ECO:0000256" key="1">
    <source>
        <dbReference type="SAM" id="SignalP"/>
    </source>
</evidence>
<gene>
    <name evidence="2" type="ORF">VTJ83DRAFT_163</name>
</gene>
<evidence type="ECO:0000313" key="2">
    <source>
        <dbReference type="EMBL" id="KAL2270792.1"/>
    </source>
</evidence>
<keyword evidence="1" id="KW-0732">Signal</keyword>
<sequence>MRLPASFGLLTLLLALVAAQSESPDFPACTKELLETDECLAVINPNACYNQFRWTARTLTCIDAIDGTKVSDDVKKQWICKCCNCVGAVMCNWAARSRFC</sequence>
<name>A0ABR4DKH5_9PEZI</name>
<feature type="chain" id="PRO_5046894695" evidence="1">
    <location>
        <begin position="20"/>
        <end position="100"/>
    </location>
</feature>
<reference evidence="2 3" key="1">
    <citation type="journal article" date="2024" name="Commun. Biol.">
        <title>Comparative genomic analysis of thermophilic fungi reveals convergent evolutionary adaptations and gene losses.</title>
        <authorList>
            <person name="Steindorff A.S."/>
            <person name="Aguilar-Pontes M.V."/>
            <person name="Robinson A.J."/>
            <person name="Andreopoulos B."/>
            <person name="LaButti K."/>
            <person name="Kuo A."/>
            <person name="Mondo S."/>
            <person name="Riley R."/>
            <person name="Otillar R."/>
            <person name="Haridas S."/>
            <person name="Lipzen A."/>
            <person name="Grimwood J."/>
            <person name="Schmutz J."/>
            <person name="Clum A."/>
            <person name="Reid I.D."/>
            <person name="Moisan M.C."/>
            <person name="Butler G."/>
            <person name="Nguyen T.T.M."/>
            <person name="Dewar K."/>
            <person name="Conant G."/>
            <person name="Drula E."/>
            <person name="Henrissat B."/>
            <person name="Hansel C."/>
            <person name="Singer S."/>
            <person name="Hutchinson M.I."/>
            <person name="de Vries R.P."/>
            <person name="Natvig D.O."/>
            <person name="Powell A.J."/>
            <person name="Tsang A."/>
            <person name="Grigoriev I.V."/>
        </authorList>
    </citation>
    <scope>NUCLEOTIDE SEQUENCE [LARGE SCALE GENOMIC DNA]</scope>
    <source>
        <strain evidence="2 3">ATCC 22073</strain>
    </source>
</reference>
<proteinExistence type="predicted"/>
<protein>
    <submittedName>
        <fullName evidence="2">Uncharacterized protein</fullName>
    </submittedName>
</protein>
<dbReference type="RefSeq" id="XP_070869516.1">
    <property type="nucleotide sequence ID" value="XM_071007810.1"/>
</dbReference>
<dbReference type="Proteomes" id="UP001600064">
    <property type="component" value="Unassembled WGS sequence"/>
</dbReference>
<accession>A0ABR4DKH5</accession>
<dbReference type="EMBL" id="JAZGUE010000001">
    <property type="protein sequence ID" value="KAL2270792.1"/>
    <property type="molecule type" value="Genomic_DNA"/>
</dbReference>
<organism evidence="2 3">
    <name type="scientific">Remersonia thermophila</name>
    <dbReference type="NCBI Taxonomy" id="72144"/>
    <lineage>
        <taxon>Eukaryota</taxon>
        <taxon>Fungi</taxon>
        <taxon>Dikarya</taxon>
        <taxon>Ascomycota</taxon>
        <taxon>Pezizomycotina</taxon>
        <taxon>Sordariomycetes</taxon>
        <taxon>Sordariomycetidae</taxon>
        <taxon>Sordariales</taxon>
        <taxon>Sordariales incertae sedis</taxon>
        <taxon>Remersonia</taxon>
    </lineage>
</organism>
<comment type="caution">
    <text evidence="2">The sequence shown here is derived from an EMBL/GenBank/DDBJ whole genome shotgun (WGS) entry which is preliminary data.</text>
</comment>
<evidence type="ECO:0000313" key="3">
    <source>
        <dbReference type="Proteomes" id="UP001600064"/>
    </source>
</evidence>
<feature type="signal peptide" evidence="1">
    <location>
        <begin position="1"/>
        <end position="19"/>
    </location>
</feature>
<keyword evidence="3" id="KW-1185">Reference proteome</keyword>
<dbReference type="GeneID" id="98122454"/>